<sequence length="145" mass="16427">MKKIAIVILSFIAFNCGSPGEVFPVKGTVHRVLPDSMEITIAHDTIQNLMMPMVMPFKVQDLKQVDGLSIGDSVHFEFVLWDTFAYARNFKVVGKGKLPDVQEDDFFEKEEYSSRDIGEILDDVSLLTLDSTEVRLSESDGKYRF</sequence>
<proteinExistence type="predicted"/>
<dbReference type="AlphaFoldDB" id="A0A383D1M9"/>
<feature type="non-terminal residue" evidence="1">
    <location>
        <position position="145"/>
    </location>
</feature>
<dbReference type="InterPro" id="IPR042230">
    <property type="entry name" value="CusF_sf"/>
</dbReference>
<evidence type="ECO:0000313" key="1">
    <source>
        <dbReference type="EMBL" id="SVE38214.1"/>
    </source>
</evidence>
<protein>
    <recommendedName>
        <fullName evidence="2">Copper-binding protein</fullName>
    </recommendedName>
</protein>
<accession>A0A383D1M9</accession>
<reference evidence="1" key="1">
    <citation type="submission" date="2018-05" db="EMBL/GenBank/DDBJ databases">
        <authorList>
            <person name="Lanie J.A."/>
            <person name="Ng W.-L."/>
            <person name="Kazmierczak K.M."/>
            <person name="Andrzejewski T.M."/>
            <person name="Davidsen T.M."/>
            <person name="Wayne K.J."/>
            <person name="Tettelin H."/>
            <person name="Glass J.I."/>
            <person name="Rusch D."/>
            <person name="Podicherti R."/>
            <person name="Tsui H.-C.T."/>
            <person name="Winkler M.E."/>
        </authorList>
    </citation>
    <scope>NUCLEOTIDE SEQUENCE</scope>
</reference>
<gene>
    <name evidence="1" type="ORF">METZ01_LOCUS491068</name>
</gene>
<dbReference type="InterPro" id="IPR021647">
    <property type="entry name" value="CusF_Ec"/>
</dbReference>
<dbReference type="Gene3D" id="2.40.50.320">
    <property type="entry name" value="Copper binding periplasmic protein CusF"/>
    <property type="match status" value="1"/>
</dbReference>
<name>A0A383D1M9_9ZZZZ</name>
<dbReference type="Pfam" id="PF11604">
    <property type="entry name" value="CusF_Ec"/>
    <property type="match status" value="1"/>
</dbReference>
<organism evidence="1">
    <name type="scientific">marine metagenome</name>
    <dbReference type="NCBI Taxonomy" id="408172"/>
    <lineage>
        <taxon>unclassified sequences</taxon>
        <taxon>metagenomes</taxon>
        <taxon>ecological metagenomes</taxon>
    </lineage>
</organism>
<dbReference type="EMBL" id="UINC01213443">
    <property type="protein sequence ID" value="SVE38214.1"/>
    <property type="molecule type" value="Genomic_DNA"/>
</dbReference>
<evidence type="ECO:0008006" key="2">
    <source>
        <dbReference type="Google" id="ProtNLM"/>
    </source>
</evidence>